<protein>
    <recommendedName>
        <fullName evidence="1">Spore germination GerAC-like C-terminal domain-containing protein</fullName>
    </recommendedName>
</protein>
<dbReference type="Gene3D" id="3.30.300.210">
    <property type="entry name" value="Nutrient germinant receptor protein C, domain 3"/>
    <property type="match status" value="1"/>
</dbReference>
<gene>
    <name evidence="2" type="ORF">EHV15_27200</name>
</gene>
<dbReference type="Pfam" id="PF05504">
    <property type="entry name" value="Spore_GerAC"/>
    <property type="match status" value="1"/>
</dbReference>
<organism evidence="2 3">
    <name type="scientific">Paenibacillus oralis</name>
    <dbReference type="NCBI Taxonomy" id="2490856"/>
    <lineage>
        <taxon>Bacteria</taxon>
        <taxon>Bacillati</taxon>
        <taxon>Bacillota</taxon>
        <taxon>Bacilli</taxon>
        <taxon>Bacillales</taxon>
        <taxon>Paenibacillaceae</taxon>
        <taxon>Paenibacillus</taxon>
    </lineage>
</organism>
<dbReference type="OrthoDB" id="2569624at2"/>
<feature type="domain" description="Spore germination GerAC-like C-terminal" evidence="1">
    <location>
        <begin position="5"/>
        <end position="44"/>
    </location>
</feature>
<proteinExistence type="predicted"/>
<dbReference type="Proteomes" id="UP000267017">
    <property type="component" value="Unassembled WGS sequence"/>
</dbReference>
<keyword evidence="3" id="KW-1185">Reference proteome</keyword>
<evidence type="ECO:0000313" key="3">
    <source>
        <dbReference type="Proteomes" id="UP000267017"/>
    </source>
</evidence>
<reference evidence="2 3" key="1">
    <citation type="submission" date="2018-11" db="EMBL/GenBank/DDBJ databases">
        <title>Genome sequencing of Paenibacillus sp. KCOM 3021 (= ChDC PVNT-B20).</title>
        <authorList>
            <person name="Kook J.-K."/>
            <person name="Park S.-N."/>
            <person name="Lim Y.K."/>
        </authorList>
    </citation>
    <scope>NUCLEOTIDE SEQUENCE [LARGE SCALE GENOMIC DNA]</scope>
    <source>
        <strain evidence="2 3">KCOM 3021</strain>
    </source>
</reference>
<name>A0A3P3U746_9BACL</name>
<sequence length="52" mass="6045">MVAMMQSTLEKVQLEYKPDVIGLGTYLKQEYPAAWKKIQNDWERGGNYFFAG</sequence>
<dbReference type="EMBL" id="RRCN01000001">
    <property type="protein sequence ID" value="RRJ66192.1"/>
    <property type="molecule type" value="Genomic_DNA"/>
</dbReference>
<dbReference type="AlphaFoldDB" id="A0A3P3U746"/>
<dbReference type="InterPro" id="IPR038501">
    <property type="entry name" value="Spore_GerAC_C_sf"/>
</dbReference>
<evidence type="ECO:0000259" key="1">
    <source>
        <dbReference type="Pfam" id="PF05504"/>
    </source>
</evidence>
<comment type="caution">
    <text evidence="2">The sequence shown here is derived from an EMBL/GenBank/DDBJ whole genome shotgun (WGS) entry which is preliminary data.</text>
</comment>
<accession>A0A3P3U746</accession>
<evidence type="ECO:0000313" key="2">
    <source>
        <dbReference type="EMBL" id="RRJ66192.1"/>
    </source>
</evidence>
<dbReference type="InterPro" id="IPR046953">
    <property type="entry name" value="Spore_GerAC-like_C"/>
</dbReference>